<dbReference type="InterPro" id="IPR057089">
    <property type="entry name" value="C2_TIP"/>
</dbReference>
<gene>
    <name evidence="10" type="ORF">FGO68_gene4407</name>
</gene>
<keyword evidence="3 7" id="KW-0812">Transmembrane</keyword>
<dbReference type="AlphaFoldDB" id="A0A8J8T5M3"/>
<name>A0A8J8T5M3_HALGN</name>
<reference evidence="10" key="1">
    <citation type="submission" date="2019-06" db="EMBL/GenBank/DDBJ databases">
        <authorList>
            <person name="Zheng W."/>
        </authorList>
    </citation>
    <scope>NUCLEOTIDE SEQUENCE</scope>
    <source>
        <strain evidence="10">QDHG01</strain>
    </source>
</reference>
<keyword evidence="6" id="KW-0325">Glycoprotein</keyword>
<keyword evidence="8" id="KW-0732">Signal</keyword>
<feature type="domain" description="T-cell immunomodulatory protein TIP C2" evidence="9">
    <location>
        <begin position="553"/>
        <end position="650"/>
    </location>
</feature>
<keyword evidence="5 7" id="KW-0472">Membrane</keyword>
<accession>A0A8J8T5M3</accession>
<dbReference type="SUPFAM" id="SSF69318">
    <property type="entry name" value="Integrin alpha N-terminal domain"/>
    <property type="match status" value="1"/>
</dbReference>
<evidence type="ECO:0000256" key="8">
    <source>
        <dbReference type="SAM" id="SignalP"/>
    </source>
</evidence>
<proteinExistence type="inferred from homology"/>
<evidence type="ECO:0000256" key="7">
    <source>
        <dbReference type="SAM" id="Phobius"/>
    </source>
</evidence>
<evidence type="ECO:0000259" key="9">
    <source>
        <dbReference type="Pfam" id="PF23122"/>
    </source>
</evidence>
<feature type="signal peptide" evidence="8">
    <location>
        <begin position="1"/>
        <end position="16"/>
    </location>
</feature>
<sequence>MRPLLGLLLLTGLASAQNSVEPDVSSTGGKTYNIEAFHTRWFWTRPVENLYDVNVGLHLSRLNGQKLFAIGDLNNDKQNDIITVSEDQTSFSAHYFRQDPGYKFSSGQNDTPAAPTVVPVGFKITQIQIGRGGDSNPSSLQSLFVTIQSDDKTQVQTYKQLKPFEFSNQDEQNLTIAYNSQPFFADLNGDLKNELLYNDPSLKRVMVATPSIVGSIPKAFASNQYQAYGNSDCLTPMENTQLSNPHSSAFLDLDGDCMPDLFLTKTVYDELGQNVVSVIYEIYHQTMVYNEADQKTLQLYCLVQTDTFPHIQKIPLIEFADMDRDGMTDMVFYDETQSAIYTLYNRKVANKASDDSLCSKAPEVKNLVGEGNRIFTSFANIEQGLDQGTYDINVTSGISTGSLVSPADTVPGRIRVGDIDADGYPDILITVNRDASTTQSLILLNKAASDAAPQVLQLKKSALSNSPEETTTTTITGPRRVYLAQTSGEYALNMFGGNQTTLGAFVDIDEDGRLDILLQGRENGKTSLLCIYNNYVKDHFFIKALMVGSSSRYGDAVSGASYRLVVTDLNDVKFVVHAVQLAQSSAYLSLQTPYAYLGVGRSNNYVETFTAAMSINGQRSIRVWTPIIPNSQLIIFAPEADQNNWTLELFINPTSSLVLIIIACLICLIVIGLVIIILHWGEKTEDKKNQQKAFLYL</sequence>
<comment type="similarity">
    <text evidence="2">Belongs to the TIP family.</text>
</comment>
<evidence type="ECO:0000256" key="2">
    <source>
        <dbReference type="ARBA" id="ARBA00006496"/>
    </source>
</evidence>
<dbReference type="Pfam" id="PF23122">
    <property type="entry name" value="C2_ITFG1"/>
    <property type="match status" value="1"/>
</dbReference>
<dbReference type="OrthoDB" id="10022113at2759"/>
<keyword evidence="4 7" id="KW-1133">Transmembrane helix</keyword>
<dbReference type="Proteomes" id="UP000785679">
    <property type="component" value="Unassembled WGS sequence"/>
</dbReference>
<evidence type="ECO:0000313" key="10">
    <source>
        <dbReference type="EMBL" id="TNV82431.1"/>
    </source>
</evidence>
<evidence type="ECO:0000313" key="11">
    <source>
        <dbReference type="Proteomes" id="UP000785679"/>
    </source>
</evidence>
<evidence type="ECO:0000256" key="6">
    <source>
        <dbReference type="ARBA" id="ARBA00023180"/>
    </source>
</evidence>
<organism evidence="10 11">
    <name type="scientific">Halteria grandinella</name>
    <dbReference type="NCBI Taxonomy" id="5974"/>
    <lineage>
        <taxon>Eukaryota</taxon>
        <taxon>Sar</taxon>
        <taxon>Alveolata</taxon>
        <taxon>Ciliophora</taxon>
        <taxon>Intramacronucleata</taxon>
        <taxon>Spirotrichea</taxon>
        <taxon>Stichotrichia</taxon>
        <taxon>Sporadotrichida</taxon>
        <taxon>Halteriidae</taxon>
        <taxon>Halteria</taxon>
    </lineage>
</organism>
<dbReference type="Gene3D" id="2.130.10.130">
    <property type="entry name" value="Integrin alpha, N-terminal"/>
    <property type="match status" value="1"/>
</dbReference>
<dbReference type="InterPro" id="IPR028994">
    <property type="entry name" value="Integrin_alpha_N"/>
</dbReference>
<evidence type="ECO:0000256" key="4">
    <source>
        <dbReference type="ARBA" id="ARBA00022989"/>
    </source>
</evidence>
<evidence type="ECO:0000256" key="1">
    <source>
        <dbReference type="ARBA" id="ARBA00004479"/>
    </source>
</evidence>
<protein>
    <recommendedName>
        <fullName evidence="9">T-cell immunomodulatory protein TIP C2 domain-containing protein</fullName>
    </recommendedName>
</protein>
<keyword evidence="11" id="KW-1185">Reference proteome</keyword>
<evidence type="ECO:0000256" key="5">
    <source>
        <dbReference type="ARBA" id="ARBA00023136"/>
    </source>
</evidence>
<dbReference type="EMBL" id="RRYP01004969">
    <property type="protein sequence ID" value="TNV82431.1"/>
    <property type="molecule type" value="Genomic_DNA"/>
</dbReference>
<comment type="caution">
    <text evidence="10">The sequence shown here is derived from an EMBL/GenBank/DDBJ whole genome shotgun (WGS) entry which is preliminary data.</text>
</comment>
<dbReference type="PANTHER" id="PTHR13412:SF0">
    <property type="entry name" value="T-CELL IMMUNOMODULATORY PROTEIN"/>
    <property type="match status" value="1"/>
</dbReference>
<feature type="transmembrane region" description="Helical" evidence="7">
    <location>
        <begin position="657"/>
        <end position="680"/>
    </location>
</feature>
<dbReference type="InterPro" id="IPR024881">
    <property type="entry name" value="Tip"/>
</dbReference>
<dbReference type="PANTHER" id="PTHR13412">
    <property type="entry name" value="T-CELL IMMUNOMODULATORY PROTEIN HOMOLOG"/>
    <property type="match status" value="1"/>
</dbReference>
<feature type="chain" id="PRO_5035276575" description="T-cell immunomodulatory protein TIP C2 domain-containing protein" evidence="8">
    <location>
        <begin position="17"/>
        <end position="697"/>
    </location>
</feature>
<dbReference type="GO" id="GO:0005886">
    <property type="term" value="C:plasma membrane"/>
    <property type="evidence" value="ECO:0007669"/>
    <property type="project" value="TreeGrafter"/>
</dbReference>
<comment type="subcellular location">
    <subcellularLocation>
        <location evidence="1">Membrane</location>
        <topology evidence="1">Single-pass type I membrane protein</topology>
    </subcellularLocation>
</comment>
<evidence type="ECO:0000256" key="3">
    <source>
        <dbReference type="ARBA" id="ARBA00022692"/>
    </source>
</evidence>